<sequence length="272" mass="30420">MSISDRVEVKSKYGAEYRRFSINKEDYSNFVKFRDKIFKIHNLPSTDYTIQYVNPVDNVLLPITNDVTLENAFKFCKYLLRTLLLNQGETTCGGSSQSFLVKKDAARIIRNIEPGSNITQAHINLMQDFRPVSSIIDIDLVPETMRRVRLIRTGNKPLGFYIRDGISYRTTTGGLERVPGIFISRLSKDGLAESTGLLAVHDEIIEVNGIEVRGKSLDQVTDIMVANSSHLIITVKPANQTTCLKPRSSRPSIGSQMTVSNLTNDTAGFITL</sequence>
<dbReference type="AlphaFoldDB" id="A0ABD2QDX4"/>
<protein>
    <submittedName>
        <fullName evidence="3">PB1</fullName>
    </submittedName>
</protein>
<name>A0ABD2QDX4_9PLAT</name>
<dbReference type="CDD" id="cd06718">
    <property type="entry name" value="PDZ_Par6-like"/>
    <property type="match status" value="1"/>
</dbReference>
<feature type="domain" description="PDZ" evidence="1">
    <location>
        <begin position="147"/>
        <end position="239"/>
    </location>
</feature>
<dbReference type="SUPFAM" id="SSF54277">
    <property type="entry name" value="CAD &amp; PB1 domains"/>
    <property type="match status" value="1"/>
</dbReference>
<evidence type="ECO:0000259" key="1">
    <source>
        <dbReference type="PROSITE" id="PS50106"/>
    </source>
</evidence>
<reference evidence="3 4" key="1">
    <citation type="submission" date="2024-11" db="EMBL/GenBank/DDBJ databases">
        <title>Adaptive evolution of stress response genes in parasites aligns with host niche diversity.</title>
        <authorList>
            <person name="Hahn C."/>
            <person name="Resl P."/>
        </authorList>
    </citation>
    <scope>NUCLEOTIDE SEQUENCE [LARGE SCALE GENOMIC DNA]</scope>
    <source>
        <strain evidence="3">EGGRZ-B1_66</strain>
        <tissue evidence="3">Body</tissue>
    </source>
</reference>
<dbReference type="Pfam" id="PF00595">
    <property type="entry name" value="PDZ"/>
    <property type="match status" value="1"/>
</dbReference>
<dbReference type="InterPro" id="IPR000270">
    <property type="entry name" value="PB1_dom"/>
</dbReference>
<evidence type="ECO:0000313" key="3">
    <source>
        <dbReference type="EMBL" id="KAL3317744.1"/>
    </source>
</evidence>
<dbReference type="Proteomes" id="UP001626550">
    <property type="component" value="Unassembled WGS sequence"/>
</dbReference>
<dbReference type="Gene3D" id="3.10.20.90">
    <property type="entry name" value="Phosphatidylinositol 3-kinase Catalytic Subunit, Chain A, domain 1"/>
    <property type="match status" value="1"/>
</dbReference>
<comment type="caution">
    <text evidence="3">The sequence shown here is derived from an EMBL/GenBank/DDBJ whole genome shotgun (WGS) entry which is preliminary data.</text>
</comment>
<evidence type="ECO:0000313" key="4">
    <source>
        <dbReference type="Proteomes" id="UP001626550"/>
    </source>
</evidence>
<feature type="domain" description="PB1" evidence="2">
    <location>
        <begin position="6"/>
        <end position="87"/>
    </location>
</feature>
<dbReference type="PROSITE" id="PS51745">
    <property type="entry name" value="PB1"/>
    <property type="match status" value="1"/>
</dbReference>
<proteinExistence type="predicted"/>
<keyword evidence="4" id="KW-1185">Reference proteome</keyword>
<organism evidence="3 4">
    <name type="scientific">Cichlidogyrus casuarinus</name>
    <dbReference type="NCBI Taxonomy" id="1844966"/>
    <lineage>
        <taxon>Eukaryota</taxon>
        <taxon>Metazoa</taxon>
        <taxon>Spiralia</taxon>
        <taxon>Lophotrochozoa</taxon>
        <taxon>Platyhelminthes</taxon>
        <taxon>Monogenea</taxon>
        <taxon>Monopisthocotylea</taxon>
        <taxon>Dactylogyridea</taxon>
        <taxon>Ancyrocephalidae</taxon>
        <taxon>Cichlidogyrus</taxon>
    </lineage>
</organism>
<dbReference type="InterPro" id="IPR053793">
    <property type="entry name" value="PB1-like"/>
</dbReference>
<accession>A0ABD2QDX4</accession>
<dbReference type="PROSITE" id="PS50106">
    <property type="entry name" value="PDZ"/>
    <property type="match status" value="1"/>
</dbReference>
<dbReference type="Pfam" id="PF00564">
    <property type="entry name" value="PB1"/>
    <property type="match status" value="1"/>
</dbReference>
<dbReference type="PANTHER" id="PTHR14102:SF11">
    <property type="entry name" value="LD29223P"/>
    <property type="match status" value="1"/>
</dbReference>
<dbReference type="InterPro" id="IPR001478">
    <property type="entry name" value="PDZ"/>
</dbReference>
<evidence type="ECO:0000259" key="2">
    <source>
        <dbReference type="PROSITE" id="PS51745"/>
    </source>
</evidence>
<dbReference type="PANTHER" id="PTHR14102">
    <property type="entry name" value="PAR-6-RELATED"/>
    <property type="match status" value="1"/>
</dbReference>
<dbReference type="SUPFAM" id="SSF50156">
    <property type="entry name" value="PDZ domain-like"/>
    <property type="match status" value="1"/>
</dbReference>
<dbReference type="Gene3D" id="2.30.42.10">
    <property type="match status" value="1"/>
</dbReference>
<dbReference type="InterPro" id="IPR036034">
    <property type="entry name" value="PDZ_sf"/>
</dbReference>
<dbReference type="EMBL" id="JBJKFK010000336">
    <property type="protein sequence ID" value="KAL3317744.1"/>
    <property type="molecule type" value="Genomic_DNA"/>
</dbReference>
<dbReference type="InterPro" id="IPR051741">
    <property type="entry name" value="PAR6_homolog"/>
</dbReference>
<gene>
    <name evidence="3" type="primary">PAR-6</name>
    <name evidence="3" type="ORF">Ciccas_003593</name>
</gene>
<dbReference type="SMART" id="SM00228">
    <property type="entry name" value="PDZ"/>
    <property type="match status" value="1"/>
</dbReference>